<sequence length="59" mass="6936">MIKLFPNAKLYVVPCSVEMHFFNSRSQTLINLAAKTINDKLKIFSTKILFMFIKRKELD</sequence>
<name>A0A3M7SND0_BRAPC</name>
<proteinExistence type="predicted"/>
<dbReference type="Proteomes" id="UP000276133">
    <property type="component" value="Unassembled WGS sequence"/>
</dbReference>
<dbReference type="AlphaFoldDB" id="A0A3M7SND0"/>
<comment type="caution">
    <text evidence="1">The sequence shown here is derived from an EMBL/GenBank/DDBJ whole genome shotgun (WGS) entry which is preliminary data.</text>
</comment>
<protein>
    <submittedName>
        <fullName evidence="1">Uncharacterized protein</fullName>
    </submittedName>
</protein>
<accession>A0A3M7SND0</accession>
<dbReference type="EMBL" id="REGN01001059">
    <property type="protein sequence ID" value="RNA37334.1"/>
    <property type="molecule type" value="Genomic_DNA"/>
</dbReference>
<keyword evidence="2" id="KW-1185">Reference proteome</keyword>
<reference evidence="1 2" key="1">
    <citation type="journal article" date="2018" name="Sci. Rep.">
        <title>Genomic signatures of local adaptation to the degree of environmental predictability in rotifers.</title>
        <authorList>
            <person name="Franch-Gras L."/>
            <person name="Hahn C."/>
            <person name="Garcia-Roger E.M."/>
            <person name="Carmona M.J."/>
            <person name="Serra M."/>
            <person name="Gomez A."/>
        </authorList>
    </citation>
    <scope>NUCLEOTIDE SEQUENCE [LARGE SCALE GENOMIC DNA]</scope>
    <source>
        <strain evidence="1">HYR1</strain>
    </source>
</reference>
<evidence type="ECO:0000313" key="1">
    <source>
        <dbReference type="EMBL" id="RNA37334.1"/>
    </source>
</evidence>
<evidence type="ECO:0000313" key="2">
    <source>
        <dbReference type="Proteomes" id="UP000276133"/>
    </source>
</evidence>
<gene>
    <name evidence="1" type="ORF">BpHYR1_012433</name>
</gene>
<organism evidence="1 2">
    <name type="scientific">Brachionus plicatilis</name>
    <name type="common">Marine rotifer</name>
    <name type="synonym">Brachionus muelleri</name>
    <dbReference type="NCBI Taxonomy" id="10195"/>
    <lineage>
        <taxon>Eukaryota</taxon>
        <taxon>Metazoa</taxon>
        <taxon>Spiralia</taxon>
        <taxon>Gnathifera</taxon>
        <taxon>Rotifera</taxon>
        <taxon>Eurotatoria</taxon>
        <taxon>Monogononta</taxon>
        <taxon>Pseudotrocha</taxon>
        <taxon>Ploima</taxon>
        <taxon>Brachionidae</taxon>
        <taxon>Brachionus</taxon>
    </lineage>
</organism>